<keyword evidence="2" id="KW-0539">Nucleus</keyword>
<dbReference type="GO" id="GO:0000981">
    <property type="term" value="F:DNA-binding transcription factor activity, RNA polymerase II-specific"/>
    <property type="evidence" value="ECO:0007669"/>
    <property type="project" value="TreeGrafter"/>
</dbReference>
<evidence type="ECO:0000259" key="4">
    <source>
        <dbReference type="PROSITE" id="PS50039"/>
    </source>
</evidence>
<dbReference type="InterPro" id="IPR036388">
    <property type="entry name" value="WH-like_DNA-bd_sf"/>
</dbReference>
<dbReference type="AlphaFoldDB" id="A0AA39TXI4"/>
<protein>
    <recommendedName>
        <fullName evidence="4">Fork-head domain-containing protein</fullName>
    </recommendedName>
</protein>
<dbReference type="SMART" id="SM00339">
    <property type="entry name" value="FH"/>
    <property type="match status" value="1"/>
</dbReference>
<feature type="compositionally biased region" description="Low complexity" evidence="3">
    <location>
        <begin position="332"/>
        <end position="344"/>
    </location>
</feature>
<dbReference type="InterPro" id="IPR036390">
    <property type="entry name" value="WH_DNA-bd_sf"/>
</dbReference>
<dbReference type="GO" id="GO:0005634">
    <property type="term" value="C:nucleus"/>
    <property type="evidence" value="ECO:0007669"/>
    <property type="project" value="UniProtKB-SubCell"/>
</dbReference>
<dbReference type="PANTHER" id="PTHR11829">
    <property type="entry name" value="FORKHEAD BOX PROTEIN"/>
    <property type="match status" value="1"/>
</dbReference>
<dbReference type="Gene3D" id="1.10.10.10">
    <property type="entry name" value="Winged helix-like DNA-binding domain superfamily/Winged helix DNA-binding domain"/>
    <property type="match status" value="1"/>
</dbReference>
<evidence type="ECO:0000313" key="6">
    <source>
        <dbReference type="Proteomes" id="UP001175211"/>
    </source>
</evidence>
<accession>A0AA39TXI4</accession>
<dbReference type="EMBL" id="JAUEPS010000004">
    <property type="protein sequence ID" value="KAK0466064.1"/>
    <property type="molecule type" value="Genomic_DNA"/>
</dbReference>
<evidence type="ECO:0000256" key="1">
    <source>
        <dbReference type="ARBA" id="ARBA00023125"/>
    </source>
</evidence>
<dbReference type="GO" id="GO:0000978">
    <property type="term" value="F:RNA polymerase II cis-regulatory region sequence-specific DNA binding"/>
    <property type="evidence" value="ECO:0007669"/>
    <property type="project" value="TreeGrafter"/>
</dbReference>
<dbReference type="CDD" id="cd00059">
    <property type="entry name" value="FH_FOX"/>
    <property type="match status" value="1"/>
</dbReference>
<dbReference type="PROSITE" id="PS50039">
    <property type="entry name" value="FORK_HEAD_3"/>
    <property type="match status" value="1"/>
</dbReference>
<keyword evidence="6" id="KW-1185">Reference proteome</keyword>
<dbReference type="GeneID" id="85363637"/>
<dbReference type="InterPro" id="IPR001766">
    <property type="entry name" value="Fork_head_dom"/>
</dbReference>
<keyword evidence="1 2" id="KW-0238">DNA-binding</keyword>
<feature type="region of interest" description="Disordered" evidence="3">
    <location>
        <begin position="1"/>
        <end position="190"/>
    </location>
</feature>
<comment type="subcellular location">
    <subcellularLocation>
        <location evidence="2">Nucleus</location>
    </subcellularLocation>
</comment>
<evidence type="ECO:0000313" key="5">
    <source>
        <dbReference type="EMBL" id="KAK0466064.1"/>
    </source>
</evidence>
<dbReference type="Pfam" id="PF00250">
    <property type="entry name" value="Forkhead"/>
    <property type="match status" value="1"/>
</dbReference>
<reference evidence="5" key="1">
    <citation type="submission" date="2023-06" db="EMBL/GenBank/DDBJ databases">
        <authorList>
            <consortium name="Lawrence Berkeley National Laboratory"/>
            <person name="Ahrendt S."/>
            <person name="Sahu N."/>
            <person name="Indic B."/>
            <person name="Wong-Bajracharya J."/>
            <person name="Merenyi Z."/>
            <person name="Ke H.-M."/>
            <person name="Monk M."/>
            <person name="Kocsube S."/>
            <person name="Drula E."/>
            <person name="Lipzen A."/>
            <person name="Balint B."/>
            <person name="Henrissat B."/>
            <person name="Andreopoulos B."/>
            <person name="Martin F.M."/>
            <person name="Harder C.B."/>
            <person name="Rigling D."/>
            <person name="Ford K.L."/>
            <person name="Foster G.D."/>
            <person name="Pangilinan J."/>
            <person name="Papanicolaou A."/>
            <person name="Barry K."/>
            <person name="LaButti K."/>
            <person name="Viragh M."/>
            <person name="Koriabine M."/>
            <person name="Yan M."/>
            <person name="Riley R."/>
            <person name="Champramary S."/>
            <person name="Plett K.L."/>
            <person name="Tsai I.J."/>
            <person name="Slot J."/>
            <person name="Sipos G."/>
            <person name="Plett J."/>
            <person name="Nagy L.G."/>
            <person name="Grigoriev I.V."/>
        </authorList>
    </citation>
    <scope>NUCLEOTIDE SEQUENCE</scope>
    <source>
        <strain evidence="5">CCBAS 213</strain>
    </source>
</reference>
<comment type="caution">
    <text evidence="5">The sequence shown here is derived from an EMBL/GenBank/DDBJ whole genome shotgun (WGS) entry which is preliminary data.</text>
</comment>
<name>A0AA39TXI4_ARMTA</name>
<feature type="region of interest" description="Disordered" evidence="3">
    <location>
        <begin position="296"/>
        <end position="344"/>
    </location>
</feature>
<feature type="domain" description="Fork-head" evidence="4">
    <location>
        <begin position="234"/>
        <end position="324"/>
    </location>
</feature>
<evidence type="ECO:0000256" key="2">
    <source>
        <dbReference type="PROSITE-ProRule" id="PRU00089"/>
    </source>
</evidence>
<dbReference type="GO" id="GO:0009653">
    <property type="term" value="P:anatomical structure morphogenesis"/>
    <property type="evidence" value="ECO:0007669"/>
    <property type="project" value="TreeGrafter"/>
</dbReference>
<organism evidence="5 6">
    <name type="scientific">Armillaria tabescens</name>
    <name type="common">Ringless honey mushroom</name>
    <name type="synonym">Agaricus tabescens</name>
    <dbReference type="NCBI Taxonomy" id="1929756"/>
    <lineage>
        <taxon>Eukaryota</taxon>
        <taxon>Fungi</taxon>
        <taxon>Dikarya</taxon>
        <taxon>Basidiomycota</taxon>
        <taxon>Agaricomycotina</taxon>
        <taxon>Agaricomycetes</taxon>
        <taxon>Agaricomycetidae</taxon>
        <taxon>Agaricales</taxon>
        <taxon>Marasmiineae</taxon>
        <taxon>Physalacriaceae</taxon>
        <taxon>Desarmillaria</taxon>
    </lineage>
</organism>
<sequence>MYSGYPASHLQFMTPYGGSRSRHPPIPRSYARSGEEEDQPYMPHYGGGIKVQDRDSPALRSPILAPSPGQEISLLDQEASESRSPEMWARSPNPGYEHGGQPGPARPFDASGRSHASGYGSATSQRGSNSPPGGYPSTSATAYPPRYATSVTGLPSPFASLDPGPRYYRRHTLEQSPQGDPKPESPDLTPFLARADTQYDLPEPGDYLRQFLNLPRGAPVRLESLTNPRDRDGRPPYTIIQLAAAAIYSHPHQKASTAEIRAAILARFEYFRQNEGTLKETLKHALSSHDLFKNMGRTTTEPGRGGLWAIDITNPEGRRPRKRRSTRSPEDGGSPSSSHSSGSA</sequence>
<feature type="DNA-binding region" description="Fork-head" evidence="2">
    <location>
        <begin position="234"/>
        <end position="324"/>
    </location>
</feature>
<dbReference type="PANTHER" id="PTHR11829:SF343">
    <property type="entry name" value="FORK-HEAD DOMAIN-CONTAINING PROTEIN"/>
    <property type="match status" value="1"/>
</dbReference>
<dbReference type="RefSeq" id="XP_060336891.1">
    <property type="nucleotide sequence ID" value="XM_060480089.1"/>
</dbReference>
<dbReference type="InterPro" id="IPR050211">
    <property type="entry name" value="FOX_domain-containing"/>
</dbReference>
<gene>
    <name evidence="5" type="ORF">EV420DRAFT_1743914</name>
</gene>
<feature type="compositionally biased region" description="Polar residues" evidence="3">
    <location>
        <begin position="120"/>
        <end position="141"/>
    </location>
</feature>
<dbReference type="SUPFAM" id="SSF46785">
    <property type="entry name" value="Winged helix' DNA-binding domain"/>
    <property type="match status" value="1"/>
</dbReference>
<evidence type="ECO:0000256" key="3">
    <source>
        <dbReference type="SAM" id="MobiDB-lite"/>
    </source>
</evidence>
<dbReference type="Proteomes" id="UP001175211">
    <property type="component" value="Unassembled WGS sequence"/>
</dbReference>
<dbReference type="GO" id="GO:0030154">
    <property type="term" value="P:cell differentiation"/>
    <property type="evidence" value="ECO:0007669"/>
    <property type="project" value="TreeGrafter"/>
</dbReference>
<proteinExistence type="predicted"/>